<evidence type="ECO:0000256" key="3">
    <source>
        <dbReference type="ARBA" id="ARBA00022692"/>
    </source>
</evidence>
<dbReference type="GO" id="GO:0042626">
    <property type="term" value="F:ATPase-coupled transmembrane transporter activity"/>
    <property type="evidence" value="ECO:0007669"/>
    <property type="project" value="TreeGrafter"/>
</dbReference>
<evidence type="ECO:0000256" key="5">
    <source>
        <dbReference type="ARBA" id="ARBA00023136"/>
    </source>
</evidence>
<reference evidence="6 7" key="1">
    <citation type="submission" date="2023-10" db="EMBL/GenBank/DDBJ databases">
        <title>Chromosome-scale genome assembly provides insights into flower coloration mechanisms of Canna indica.</title>
        <authorList>
            <person name="Li C."/>
        </authorList>
    </citation>
    <scope>NUCLEOTIDE SEQUENCE [LARGE SCALE GENOMIC DNA]</scope>
    <source>
        <tissue evidence="6">Flower</tissue>
    </source>
</reference>
<proteinExistence type="predicted"/>
<evidence type="ECO:0000256" key="2">
    <source>
        <dbReference type="ARBA" id="ARBA00022448"/>
    </source>
</evidence>
<comment type="subcellular location">
    <subcellularLocation>
        <location evidence="1">Membrane</location>
        <topology evidence="1">Multi-pass membrane protein</topology>
    </subcellularLocation>
</comment>
<evidence type="ECO:0000256" key="1">
    <source>
        <dbReference type="ARBA" id="ARBA00004141"/>
    </source>
</evidence>
<keyword evidence="4" id="KW-1133">Transmembrane helix</keyword>
<sequence>MLVNPSLLLHDEPTSGLDSTTASRLVATLGGVARKGRTVVTSILQSTSHVYQIFDAVLLLSEGSCLYFGKAKDAMDYFDSIGFAPKFHVNLADFMLDLANS</sequence>
<gene>
    <name evidence="6" type="ORF">Cni_G02391</name>
</gene>
<dbReference type="Gene3D" id="3.40.50.300">
    <property type="entry name" value="P-loop containing nucleotide triphosphate hydrolases"/>
    <property type="match status" value="1"/>
</dbReference>
<dbReference type="EMBL" id="CP136890">
    <property type="protein sequence ID" value="WOK93691.1"/>
    <property type="molecule type" value="Genomic_DNA"/>
</dbReference>
<dbReference type="SUPFAM" id="SSF52540">
    <property type="entry name" value="P-loop containing nucleoside triphosphate hydrolases"/>
    <property type="match status" value="1"/>
</dbReference>
<organism evidence="6 7">
    <name type="scientific">Canna indica</name>
    <name type="common">Indian-shot</name>
    <dbReference type="NCBI Taxonomy" id="4628"/>
    <lineage>
        <taxon>Eukaryota</taxon>
        <taxon>Viridiplantae</taxon>
        <taxon>Streptophyta</taxon>
        <taxon>Embryophyta</taxon>
        <taxon>Tracheophyta</taxon>
        <taxon>Spermatophyta</taxon>
        <taxon>Magnoliopsida</taxon>
        <taxon>Liliopsida</taxon>
        <taxon>Zingiberales</taxon>
        <taxon>Cannaceae</taxon>
        <taxon>Canna</taxon>
    </lineage>
</organism>
<keyword evidence="5" id="KW-0472">Membrane</keyword>
<dbReference type="Proteomes" id="UP001327560">
    <property type="component" value="Chromosome 1"/>
</dbReference>
<keyword evidence="7" id="KW-1185">Reference proteome</keyword>
<dbReference type="InterPro" id="IPR027417">
    <property type="entry name" value="P-loop_NTPase"/>
</dbReference>
<dbReference type="PANTHER" id="PTHR48041:SF56">
    <property type="entry name" value="ABC TRANSPORTER G FAMILY MEMBER 25"/>
    <property type="match status" value="1"/>
</dbReference>
<evidence type="ECO:0000313" key="6">
    <source>
        <dbReference type="EMBL" id="WOK93691.1"/>
    </source>
</evidence>
<dbReference type="InterPro" id="IPR050352">
    <property type="entry name" value="ABCG_transporters"/>
</dbReference>
<dbReference type="PANTHER" id="PTHR48041">
    <property type="entry name" value="ABC TRANSPORTER G FAMILY MEMBER 28"/>
    <property type="match status" value="1"/>
</dbReference>
<name>A0AAQ3JQ18_9LILI</name>
<evidence type="ECO:0000313" key="7">
    <source>
        <dbReference type="Proteomes" id="UP001327560"/>
    </source>
</evidence>
<dbReference type="GO" id="GO:0005886">
    <property type="term" value="C:plasma membrane"/>
    <property type="evidence" value="ECO:0007669"/>
    <property type="project" value="TreeGrafter"/>
</dbReference>
<accession>A0AAQ3JQ18</accession>
<evidence type="ECO:0000256" key="4">
    <source>
        <dbReference type="ARBA" id="ARBA00022989"/>
    </source>
</evidence>
<dbReference type="AlphaFoldDB" id="A0AAQ3JQ18"/>
<keyword evidence="2" id="KW-0813">Transport</keyword>
<keyword evidence="3" id="KW-0812">Transmembrane</keyword>
<evidence type="ECO:0008006" key="8">
    <source>
        <dbReference type="Google" id="ProtNLM"/>
    </source>
</evidence>
<protein>
    <recommendedName>
        <fullName evidence="8">ABC transporter family G domain-containing protein</fullName>
    </recommendedName>
</protein>